<dbReference type="PANTHER" id="PTHR43464">
    <property type="entry name" value="METHYLTRANSFERASE"/>
    <property type="match status" value="1"/>
</dbReference>
<dbReference type="Gene3D" id="3.40.50.150">
    <property type="entry name" value="Vaccinia Virus protein VP39"/>
    <property type="match status" value="1"/>
</dbReference>
<keyword evidence="6" id="KW-1185">Reference proteome</keyword>
<evidence type="ECO:0000256" key="1">
    <source>
        <dbReference type="ARBA" id="ARBA00022603"/>
    </source>
</evidence>
<accession>A0A949K1G7</accession>
<evidence type="ECO:0000313" key="5">
    <source>
        <dbReference type="EMBL" id="MBU9738176.1"/>
    </source>
</evidence>
<keyword evidence="3" id="KW-0949">S-adenosyl-L-methionine</keyword>
<dbReference type="AlphaFoldDB" id="A0A949K1G7"/>
<dbReference type="GO" id="GO:0032259">
    <property type="term" value="P:methylation"/>
    <property type="evidence" value="ECO:0007669"/>
    <property type="project" value="UniProtKB-KW"/>
</dbReference>
<gene>
    <name evidence="5" type="ORF">KTH89_16660</name>
</gene>
<dbReference type="Proteomes" id="UP000712157">
    <property type="component" value="Unassembled WGS sequence"/>
</dbReference>
<evidence type="ECO:0000256" key="2">
    <source>
        <dbReference type="ARBA" id="ARBA00022679"/>
    </source>
</evidence>
<dbReference type="PANTHER" id="PTHR43464:SF19">
    <property type="entry name" value="UBIQUINONE BIOSYNTHESIS O-METHYLTRANSFERASE, MITOCHONDRIAL"/>
    <property type="match status" value="1"/>
</dbReference>
<keyword evidence="1 5" id="KW-0489">Methyltransferase</keyword>
<dbReference type="InterPro" id="IPR041698">
    <property type="entry name" value="Methyltransf_25"/>
</dbReference>
<protein>
    <submittedName>
        <fullName evidence="5">Class I SAM-dependent methyltransferase</fullName>
    </submittedName>
</protein>
<name>A0A949K1G7_9FIRM</name>
<feature type="domain" description="Methyltransferase" evidence="4">
    <location>
        <begin position="73"/>
        <end position="166"/>
    </location>
</feature>
<keyword evidence="2" id="KW-0808">Transferase</keyword>
<proteinExistence type="predicted"/>
<evidence type="ECO:0000313" key="6">
    <source>
        <dbReference type="Proteomes" id="UP000712157"/>
    </source>
</evidence>
<sequence>MLMISQLSDYLKKPQLYAPSTGEFWNDTHISKGMLAAHLNPQEDAATRRPEFLDQSVQWITQIAPPSQYKSLLDLGCGPGLYAERFHNAGYSVTGVDFSKRSIAYAKEHALLHNSAIRYHYQDYMTIEFTDQFDVITLIYCDYAVLPVTERQCLLKKVYQALRKNGKFIVDVFTPLMRNKESRTWKYCEEGGFWCEKPHICLESVYQYDDGDATELRQCVVVSDGAISCYNIWDHFFTKEKLLSEIIPAGFNHFELYGDVAGKKLSDQGKTICGVFTK</sequence>
<dbReference type="GO" id="GO:0008168">
    <property type="term" value="F:methyltransferase activity"/>
    <property type="evidence" value="ECO:0007669"/>
    <property type="project" value="UniProtKB-KW"/>
</dbReference>
<dbReference type="SUPFAM" id="SSF53335">
    <property type="entry name" value="S-adenosyl-L-methionine-dependent methyltransferases"/>
    <property type="match status" value="1"/>
</dbReference>
<organism evidence="5 6">
    <name type="scientific">Diplocloster agilis</name>
    <dbReference type="NCBI Taxonomy" id="2850323"/>
    <lineage>
        <taxon>Bacteria</taxon>
        <taxon>Bacillati</taxon>
        <taxon>Bacillota</taxon>
        <taxon>Clostridia</taxon>
        <taxon>Lachnospirales</taxon>
        <taxon>Lachnospiraceae</taxon>
        <taxon>Diplocloster</taxon>
    </lineage>
</organism>
<comment type="caution">
    <text evidence="5">The sequence shown here is derived from an EMBL/GenBank/DDBJ whole genome shotgun (WGS) entry which is preliminary data.</text>
</comment>
<dbReference type="Pfam" id="PF13649">
    <property type="entry name" value="Methyltransf_25"/>
    <property type="match status" value="1"/>
</dbReference>
<evidence type="ECO:0000259" key="4">
    <source>
        <dbReference type="Pfam" id="PF13649"/>
    </source>
</evidence>
<evidence type="ECO:0000256" key="3">
    <source>
        <dbReference type="ARBA" id="ARBA00022691"/>
    </source>
</evidence>
<dbReference type="EMBL" id="JAHQCW010000030">
    <property type="protein sequence ID" value="MBU9738176.1"/>
    <property type="molecule type" value="Genomic_DNA"/>
</dbReference>
<dbReference type="CDD" id="cd02440">
    <property type="entry name" value="AdoMet_MTases"/>
    <property type="match status" value="1"/>
</dbReference>
<dbReference type="InterPro" id="IPR029063">
    <property type="entry name" value="SAM-dependent_MTases_sf"/>
</dbReference>
<reference evidence="5" key="1">
    <citation type="submission" date="2021-06" db="EMBL/GenBank/DDBJ databases">
        <title>Description of novel taxa of the family Lachnospiraceae.</title>
        <authorList>
            <person name="Chaplin A.V."/>
            <person name="Sokolova S.R."/>
            <person name="Pikina A.P."/>
            <person name="Korzhanova M."/>
            <person name="Belova V."/>
            <person name="Korostin D."/>
            <person name="Efimov B.A."/>
        </authorList>
    </citation>
    <scope>NUCLEOTIDE SEQUENCE</scope>
    <source>
        <strain evidence="5">ASD5720</strain>
    </source>
</reference>